<evidence type="ECO:0000256" key="6">
    <source>
        <dbReference type="ARBA" id="ARBA00023136"/>
    </source>
</evidence>
<comment type="similarity">
    <text evidence="7">Belongs to the MPDU1 (TC 2.A.43.3) family.</text>
</comment>
<dbReference type="Proteomes" id="UP001642464">
    <property type="component" value="Unassembled WGS sequence"/>
</dbReference>
<evidence type="ECO:0000313" key="10">
    <source>
        <dbReference type="Proteomes" id="UP001642464"/>
    </source>
</evidence>
<dbReference type="InterPro" id="IPR006603">
    <property type="entry name" value="PQ-loop_rpt"/>
</dbReference>
<feature type="transmembrane region" description="Helical" evidence="8">
    <location>
        <begin position="609"/>
        <end position="639"/>
    </location>
</feature>
<evidence type="ECO:0000256" key="4">
    <source>
        <dbReference type="ARBA" id="ARBA00022737"/>
    </source>
</evidence>
<keyword evidence="3 8" id="KW-0812">Transmembrane</keyword>
<dbReference type="PANTHER" id="PTHR12226">
    <property type="entry name" value="MANNOSE-P-DOLICHOL UTILIZATION DEFECT 1 LEC35 -RELATED"/>
    <property type="match status" value="1"/>
</dbReference>
<keyword evidence="5 8" id="KW-1133">Transmembrane helix</keyword>
<evidence type="ECO:0000256" key="1">
    <source>
        <dbReference type="ARBA" id="ARBA00004141"/>
    </source>
</evidence>
<comment type="caution">
    <text evidence="9">The sequence shown here is derived from an EMBL/GenBank/DDBJ whole genome shotgun (WGS) entry which is preliminary data.</text>
</comment>
<keyword evidence="4" id="KW-0677">Repeat</keyword>
<protein>
    <submittedName>
        <fullName evidence="9">Mannose-P-dolichol utilization defect 1 protein homolog</fullName>
    </submittedName>
</protein>
<evidence type="ECO:0000256" key="2">
    <source>
        <dbReference type="ARBA" id="ARBA00022448"/>
    </source>
</evidence>
<evidence type="ECO:0000313" key="9">
    <source>
        <dbReference type="EMBL" id="CAK9077645.1"/>
    </source>
</evidence>
<dbReference type="PANTHER" id="PTHR12226:SF2">
    <property type="entry name" value="MANNOSE-P-DOLICHOL UTILIZATION DEFECT 1 PROTEIN"/>
    <property type="match status" value="1"/>
</dbReference>
<gene>
    <name evidence="9" type="ORF">SCF082_LOCUS37225</name>
</gene>
<keyword evidence="6 8" id="KW-0472">Membrane</keyword>
<evidence type="ECO:0000256" key="5">
    <source>
        <dbReference type="ARBA" id="ARBA00022989"/>
    </source>
</evidence>
<comment type="subcellular location">
    <subcellularLocation>
        <location evidence="1">Membrane</location>
        <topology evidence="1">Multi-pass membrane protein</topology>
    </subcellularLocation>
</comment>
<dbReference type="Pfam" id="PF04193">
    <property type="entry name" value="PQ-loop"/>
    <property type="match status" value="2"/>
</dbReference>
<proteinExistence type="inferred from homology"/>
<evidence type="ECO:0000256" key="3">
    <source>
        <dbReference type="ARBA" id="ARBA00022692"/>
    </source>
</evidence>
<keyword evidence="10" id="KW-1185">Reference proteome</keyword>
<feature type="transmembrane region" description="Helical" evidence="8">
    <location>
        <begin position="580"/>
        <end position="597"/>
    </location>
</feature>
<accession>A0ABP0PSF8</accession>
<sequence>MPWWNPRRASLVLTFSLVALRPTLHTWVLSWHQVKRVATAARAAPTRAGPGPLRHLVEAQPELRGTKVGGEDAPVVFLLAPPSEHLTSYISEDPEGPFLGTSEWPDRLYEDVDGKNEPDEEEDAPGNWKSWNFQFSKREPFMLKADWHSVPGWGATFDIFVPRKNKVLPVRQAPPRVLAFLEAFRTVNEELWLEMTESLKVLRDQKPDDIPRTRLLDLLIEDFEERGFFGAIEAQAGPGRRKEMHWHKDGATGLLHMGITLQGQRRLRLRAWTDEAWEQEVFMSAGHIYLSSPFLFEHQVTYREDPTVALMCRFGFLDEEQALWVNHLRGRDMFEVVELLTRHLQDAVEAGTLRLPSLEEAMKREPWQGEEAATFVADLCELPGPQYAETAMRNFSLIGLRDLRKQGFLSKGLSRAGICDWQHQKRIATELISLEQSLSAEMLEGPVLSRSASDPSVTIRASQSLEQHVRKPGPPVKPQKNQFMICRGDMSKIRSPQLTGTAKAMLKPSASLGPSYASQERRSPSLSCLMKLPQIYNILKAGSAVGLSEAWLVNECIASLIFVYYNVLSAYPFMSWGENAIVGLQNMAIIFLFWQYSPELPRLPRILGTLLFIAASAAVLILGLPANALAALGSMPIFLGTGAKVPQVLKNNSQRHTGTMSVVPAVLGFAGCSVRVLTSILQTGDWIAILNPAAAAFMWLLLLLQFVMFYETTKKIQQEAEAKKNSAAEKKAE</sequence>
<dbReference type="InterPro" id="IPR016817">
    <property type="entry name" value="MannP-dilichol_defect-1"/>
</dbReference>
<dbReference type="Gene3D" id="1.20.1280.290">
    <property type="match status" value="2"/>
</dbReference>
<feature type="transmembrane region" description="Helical" evidence="8">
    <location>
        <begin position="686"/>
        <end position="710"/>
    </location>
</feature>
<name>A0ABP0PSF8_9DINO</name>
<evidence type="ECO:0000256" key="7">
    <source>
        <dbReference type="ARBA" id="ARBA00038475"/>
    </source>
</evidence>
<dbReference type="EMBL" id="CAXAMM010037792">
    <property type="protein sequence ID" value="CAK9077645.1"/>
    <property type="molecule type" value="Genomic_DNA"/>
</dbReference>
<evidence type="ECO:0000256" key="8">
    <source>
        <dbReference type="SAM" id="Phobius"/>
    </source>
</evidence>
<organism evidence="9 10">
    <name type="scientific">Durusdinium trenchii</name>
    <dbReference type="NCBI Taxonomy" id="1381693"/>
    <lineage>
        <taxon>Eukaryota</taxon>
        <taxon>Sar</taxon>
        <taxon>Alveolata</taxon>
        <taxon>Dinophyceae</taxon>
        <taxon>Suessiales</taxon>
        <taxon>Symbiodiniaceae</taxon>
        <taxon>Durusdinium</taxon>
    </lineage>
</organism>
<reference evidence="9 10" key="1">
    <citation type="submission" date="2024-02" db="EMBL/GenBank/DDBJ databases">
        <authorList>
            <person name="Chen Y."/>
            <person name="Shah S."/>
            <person name="Dougan E. K."/>
            <person name="Thang M."/>
            <person name="Chan C."/>
        </authorList>
    </citation>
    <scope>NUCLEOTIDE SEQUENCE [LARGE SCALE GENOMIC DNA]</scope>
</reference>
<keyword evidence="2" id="KW-0813">Transport</keyword>